<comment type="caution">
    <text evidence="2">The sequence shown here is derived from an EMBL/GenBank/DDBJ whole genome shotgun (WGS) entry which is preliminary data.</text>
</comment>
<sequence>MAMLNIRHPIFLPLWPRVLVTTLTGSWALLELVMGNTLWALLFGVIALYCAYEFFVAFDPANYEDRDD</sequence>
<reference evidence="2 3" key="1">
    <citation type="journal article" date="2015" name="Antonie Van Leeuwenhoek">
        <title>Oricola cellulosilytica gen. nov., sp. nov., a cellulose-degrading bacterium of the family Phyllobacteriaceae isolated from surface seashore water, and emended descriptions of Mesorhizobium loti and Phyllobacterium myrsinacearum.</title>
        <authorList>
            <person name="Hameed A."/>
            <person name="Shahina M."/>
            <person name="Lai W.A."/>
            <person name="Lin S.Y."/>
            <person name="Young L.S."/>
            <person name="Liu Y.C."/>
            <person name="Hsu Y.H."/>
            <person name="Young C.C."/>
        </authorList>
    </citation>
    <scope>NUCLEOTIDE SEQUENCE [LARGE SCALE GENOMIC DNA]</scope>
    <source>
        <strain evidence="2 3">KCTC 52183</strain>
    </source>
</reference>
<evidence type="ECO:0008006" key="4">
    <source>
        <dbReference type="Google" id="ProtNLM"/>
    </source>
</evidence>
<keyword evidence="1" id="KW-0812">Transmembrane</keyword>
<dbReference type="OrthoDB" id="7362327at2"/>
<organism evidence="2 3">
    <name type="scientific">Oricola cellulosilytica</name>
    <dbReference type="NCBI Taxonomy" id="1429082"/>
    <lineage>
        <taxon>Bacteria</taxon>
        <taxon>Pseudomonadati</taxon>
        <taxon>Pseudomonadota</taxon>
        <taxon>Alphaproteobacteria</taxon>
        <taxon>Hyphomicrobiales</taxon>
        <taxon>Ahrensiaceae</taxon>
        <taxon>Oricola</taxon>
    </lineage>
</organism>
<keyword evidence="1" id="KW-1133">Transmembrane helix</keyword>
<accession>A0A4R0PK62</accession>
<protein>
    <recommendedName>
        <fullName evidence="4">DUF3329 domain-containing protein</fullName>
    </recommendedName>
</protein>
<dbReference type="Proteomes" id="UP000291301">
    <property type="component" value="Unassembled WGS sequence"/>
</dbReference>
<name>A0A4R0PK62_9HYPH</name>
<proteinExistence type="predicted"/>
<dbReference type="AlphaFoldDB" id="A0A4R0PK62"/>
<keyword evidence="1" id="KW-0472">Membrane</keyword>
<feature type="transmembrane region" description="Helical" evidence="1">
    <location>
        <begin position="36"/>
        <end position="58"/>
    </location>
</feature>
<gene>
    <name evidence="2" type="ORF">E0D97_04630</name>
</gene>
<dbReference type="RefSeq" id="WP_131565789.1">
    <property type="nucleotide sequence ID" value="NZ_JAINFK010000001.1"/>
</dbReference>
<evidence type="ECO:0000313" key="2">
    <source>
        <dbReference type="EMBL" id="TCD16700.1"/>
    </source>
</evidence>
<evidence type="ECO:0000313" key="3">
    <source>
        <dbReference type="Proteomes" id="UP000291301"/>
    </source>
</evidence>
<keyword evidence="3" id="KW-1185">Reference proteome</keyword>
<evidence type="ECO:0000256" key="1">
    <source>
        <dbReference type="SAM" id="Phobius"/>
    </source>
</evidence>
<feature type="transmembrane region" description="Helical" evidence="1">
    <location>
        <begin position="12"/>
        <end position="30"/>
    </location>
</feature>
<dbReference type="EMBL" id="SJST01000001">
    <property type="protein sequence ID" value="TCD16700.1"/>
    <property type="molecule type" value="Genomic_DNA"/>
</dbReference>